<keyword evidence="3" id="KW-1185">Reference proteome</keyword>
<feature type="region of interest" description="Disordered" evidence="1">
    <location>
        <begin position="57"/>
        <end position="89"/>
    </location>
</feature>
<organism evidence="2 3">
    <name type="scientific">Dactylosporangium maewongense</name>
    <dbReference type="NCBI Taxonomy" id="634393"/>
    <lineage>
        <taxon>Bacteria</taxon>
        <taxon>Bacillati</taxon>
        <taxon>Actinomycetota</taxon>
        <taxon>Actinomycetes</taxon>
        <taxon>Micromonosporales</taxon>
        <taxon>Micromonosporaceae</taxon>
        <taxon>Dactylosporangium</taxon>
    </lineage>
</organism>
<dbReference type="Proteomes" id="UP001501470">
    <property type="component" value="Unassembled WGS sequence"/>
</dbReference>
<evidence type="ECO:0000313" key="2">
    <source>
        <dbReference type="EMBL" id="GAA1540807.1"/>
    </source>
</evidence>
<accession>A0ABN2BJC4</accession>
<dbReference type="EMBL" id="BAAAQD010000016">
    <property type="protein sequence ID" value="GAA1540807.1"/>
    <property type="molecule type" value="Genomic_DNA"/>
</dbReference>
<evidence type="ECO:0000256" key="1">
    <source>
        <dbReference type="SAM" id="MobiDB-lite"/>
    </source>
</evidence>
<comment type="caution">
    <text evidence="2">The sequence shown here is derived from an EMBL/GenBank/DDBJ whole genome shotgun (WGS) entry which is preliminary data.</text>
</comment>
<protein>
    <submittedName>
        <fullName evidence="2">Uncharacterized protein</fullName>
    </submittedName>
</protein>
<evidence type="ECO:0000313" key="3">
    <source>
        <dbReference type="Proteomes" id="UP001501470"/>
    </source>
</evidence>
<name>A0ABN2BJC4_9ACTN</name>
<gene>
    <name evidence="2" type="ORF">GCM10009827_070240</name>
</gene>
<sequence>MPTPAGTGSVLSAWYASTCAFHAAASTGIHPVAGALPVADFDAPALALVAAAADPDGAGAAATSAPDSAGTGDASATVEGFADPGDVAR</sequence>
<proteinExistence type="predicted"/>
<reference evidence="2 3" key="1">
    <citation type="journal article" date="2019" name="Int. J. Syst. Evol. Microbiol.">
        <title>The Global Catalogue of Microorganisms (GCM) 10K type strain sequencing project: providing services to taxonomists for standard genome sequencing and annotation.</title>
        <authorList>
            <consortium name="The Broad Institute Genomics Platform"/>
            <consortium name="The Broad Institute Genome Sequencing Center for Infectious Disease"/>
            <person name="Wu L."/>
            <person name="Ma J."/>
        </authorList>
    </citation>
    <scope>NUCLEOTIDE SEQUENCE [LARGE SCALE GENOMIC DNA]</scope>
    <source>
        <strain evidence="2 3">JCM 15933</strain>
    </source>
</reference>
<feature type="compositionally biased region" description="Low complexity" evidence="1">
    <location>
        <begin position="57"/>
        <end position="72"/>
    </location>
</feature>